<organism evidence="2 3">
    <name type="scientific">Brassica napus</name>
    <name type="common">Rape</name>
    <dbReference type="NCBI Taxonomy" id="3708"/>
    <lineage>
        <taxon>Eukaryota</taxon>
        <taxon>Viridiplantae</taxon>
        <taxon>Streptophyta</taxon>
        <taxon>Embryophyta</taxon>
        <taxon>Tracheophyta</taxon>
        <taxon>Spermatophyta</taxon>
        <taxon>Magnoliopsida</taxon>
        <taxon>eudicotyledons</taxon>
        <taxon>Gunneridae</taxon>
        <taxon>Pentapetalae</taxon>
        <taxon>rosids</taxon>
        <taxon>malvids</taxon>
        <taxon>Brassicales</taxon>
        <taxon>Brassicaceae</taxon>
        <taxon>Brassiceae</taxon>
        <taxon>Brassica</taxon>
    </lineage>
</organism>
<keyword evidence="3" id="KW-1185">Reference proteome</keyword>
<evidence type="ECO:0000313" key="1">
    <source>
        <dbReference type="EMBL" id="CAF2048047.1"/>
    </source>
</evidence>
<accession>A0A078GKV8</accession>
<evidence type="ECO:0000313" key="3">
    <source>
        <dbReference type="Proteomes" id="UP000028999"/>
    </source>
</evidence>
<sequence length="57" mass="6834">MVCCCLSKRSPKHSPDKVQPLHKRCYTVRRFLVWNVNMARRCWSKRSPKNNPGKYIE</sequence>
<protein>
    <submittedName>
        <fullName evidence="1">(rape) hypothetical protein</fullName>
    </submittedName>
    <submittedName>
        <fullName evidence="2">BnaA09g36070D protein</fullName>
    </submittedName>
</protein>
<dbReference type="SMR" id="A0A078GKV8"/>
<reference evidence="2 3" key="1">
    <citation type="journal article" date="2014" name="Science">
        <title>Plant genetics. Early allopolyploid evolution in the post-Neolithic Brassica napus oilseed genome.</title>
        <authorList>
            <person name="Chalhoub B."/>
            <person name="Denoeud F."/>
            <person name="Liu S."/>
            <person name="Parkin I.A."/>
            <person name="Tang H."/>
            <person name="Wang X."/>
            <person name="Chiquet J."/>
            <person name="Belcram H."/>
            <person name="Tong C."/>
            <person name="Samans B."/>
            <person name="Correa M."/>
            <person name="Da Silva C."/>
            <person name="Just J."/>
            <person name="Falentin C."/>
            <person name="Koh C.S."/>
            <person name="Le Clainche I."/>
            <person name="Bernard M."/>
            <person name="Bento P."/>
            <person name="Noel B."/>
            <person name="Labadie K."/>
            <person name="Alberti A."/>
            <person name="Charles M."/>
            <person name="Arnaud D."/>
            <person name="Guo H."/>
            <person name="Daviaud C."/>
            <person name="Alamery S."/>
            <person name="Jabbari K."/>
            <person name="Zhao M."/>
            <person name="Edger P.P."/>
            <person name="Chelaifa H."/>
            <person name="Tack D."/>
            <person name="Lassalle G."/>
            <person name="Mestiri I."/>
            <person name="Schnel N."/>
            <person name="Le Paslier M.C."/>
            <person name="Fan G."/>
            <person name="Renault V."/>
            <person name="Bayer P.E."/>
            <person name="Golicz A.A."/>
            <person name="Manoli S."/>
            <person name="Lee T.H."/>
            <person name="Thi V.H."/>
            <person name="Chalabi S."/>
            <person name="Hu Q."/>
            <person name="Fan C."/>
            <person name="Tollenaere R."/>
            <person name="Lu Y."/>
            <person name="Battail C."/>
            <person name="Shen J."/>
            <person name="Sidebottom C.H."/>
            <person name="Wang X."/>
            <person name="Canaguier A."/>
            <person name="Chauveau A."/>
            <person name="Berard A."/>
            <person name="Deniot G."/>
            <person name="Guan M."/>
            <person name="Liu Z."/>
            <person name="Sun F."/>
            <person name="Lim Y.P."/>
            <person name="Lyons E."/>
            <person name="Town C.D."/>
            <person name="Bancroft I."/>
            <person name="Wang X."/>
            <person name="Meng J."/>
            <person name="Ma J."/>
            <person name="Pires J.C."/>
            <person name="King G.J."/>
            <person name="Brunel D."/>
            <person name="Delourme R."/>
            <person name="Renard M."/>
            <person name="Aury J.M."/>
            <person name="Adams K.L."/>
            <person name="Batley J."/>
            <person name="Snowdon R.J."/>
            <person name="Tost J."/>
            <person name="Edwards D."/>
            <person name="Zhou Y."/>
            <person name="Hua W."/>
            <person name="Sharpe A.G."/>
            <person name="Paterson A.H."/>
            <person name="Guan C."/>
            <person name="Wincker P."/>
        </authorList>
    </citation>
    <scope>NUCLEOTIDE SEQUENCE [LARGE SCALE GENOMIC DNA]</scope>
    <source>
        <strain evidence="3">cv. Darmor-bzh</strain>
    </source>
</reference>
<dbReference type="Proteomes" id="UP000028999">
    <property type="component" value="Unassembled WGS sequence"/>
</dbReference>
<name>A0A078GKV8_BRANA</name>
<reference evidence="2" key="2">
    <citation type="submission" date="2014-06" db="EMBL/GenBank/DDBJ databases">
        <authorList>
            <person name="Genoscope - CEA"/>
        </authorList>
    </citation>
    <scope>NUCLEOTIDE SEQUENCE</scope>
</reference>
<dbReference type="AlphaFoldDB" id="A0A078GKV8"/>
<dbReference type="EMBL" id="LK032201">
    <property type="protein sequence ID" value="CDY27195.1"/>
    <property type="molecule type" value="Genomic_DNA"/>
</dbReference>
<dbReference type="Gramene" id="CDY27195">
    <property type="protein sequence ID" value="CDY27195"/>
    <property type="gene ID" value="GSBRNA2T00037067001"/>
</dbReference>
<dbReference type="Proteomes" id="UP001295469">
    <property type="component" value="Chromosome A09"/>
</dbReference>
<dbReference type="EMBL" id="HG994363">
    <property type="protein sequence ID" value="CAF2048047.1"/>
    <property type="molecule type" value="Genomic_DNA"/>
</dbReference>
<proteinExistence type="predicted"/>
<evidence type="ECO:0000313" key="2">
    <source>
        <dbReference type="EMBL" id="CDY27195.1"/>
    </source>
</evidence>
<reference evidence="1" key="3">
    <citation type="submission" date="2021-01" db="EMBL/GenBank/DDBJ databases">
        <authorList>
            <consortium name="Genoscope - CEA"/>
            <person name="William W."/>
        </authorList>
    </citation>
    <scope>NUCLEOTIDE SEQUENCE</scope>
</reference>
<dbReference type="PaxDb" id="3708-A0A078GKV8"/>
<gene>
    <name evidence="2" type="primary">BnaA09g36070D</name>
    <name evidence="1" type="ORF">DARMORV10_A09P49610.1</name>
    <name evidence="2" type="ORF">GSBRNA2T00037067001</name>
</gene>